<feature type="transmembrane region" description="Helical" evidence="1">
    <location>
        <begin position="657"/>
        <end position="676"/>
    </location>
</feature>
<protein>
    <submittedName>
        <fullName evidence="3">Serpentine receptor class gamma</fullName>
    </submittedName>
</protein>
<name>A0AAF5I1Z9_STRER</name>
<feature type="transmembrane region" description="Helical" evidence="1">
    <location>
        <begin position="88"/>
        <end position="108"/>
    </location>
</feature>
<feature type="transmembrane region" description="Helical" evidence="1">
    <location>
        <begin position="495"/>
        <end position="515"/>
    </location>
</feature>
<feature type="transmembrane region" description="Helical" evidence="1">
    <location>
        <begin position="43"/>
        <end position="68"/>
    </location>
</feature>
<dbReference type="InterPro" id="IPR019426">
    <property type="entry name" value="7TM_GPCR_serpentine_rcpt_Srv"/>
</dbReference>
<accession>A0AAF5I1Z9</accession>
<feature type="transmembrane region" description="Helical" evidence="1">
    <location>
        <begin position="175"/>
        <end position="194"/>
    </location>
</feature>
<organism evidence="2 3">
    <name type="scientific">Strongyloides stercoralis</name>
    <name type="common">Threadworm</name>
    <dbReference type="NCBI Taxonomy" id="6248"/>
    <lineage>
        <taxon>Eukaryota</taxon>
        <taxon>Metazoa</taxon>
        <taxon>Ecdysozoa</taxon>
        <taxon>Nematoda</taxon>
        <taxon>Chromadorea</taxon>
        <taxon>Rhabditida</taxon>
        <taxon>Tylenchina</taxon>
        <taxon>Panagrolaimomorpha</taxon>
        <taxon>Strongyloidoidea</taxon>
        <taxon>Strongyloididae</taxon>
        <taxon>Strongyloides</taxon>
    </lineage>
</organism>
<evidence type="ECO:0000256" key="1">
    <source>
        <dbReference type="SAM" id="Phobius"/>
    </source>
</evidence>
<feature type="transmembrane region" description="Helical" evidence="1">
    <location>
        <begin position="696"/>
        <end position="715"/>
    </location>
</feature>
<dbReference type="Gene3D" id="1.20.1070.10">
    <property type="entry name" value="Rhodopsin 7-helix transmembrane proteins"/>
    <property type="match status" value="2"/>
</dbReference>
<feature type="transmembrane region" description="Helical" evidence="1">
    <location>
        <begin position="403"/>
        <end position="422"/>
    </location>
</feature>
<dbReference type="Pfam" id="PF10323">
    <property type="entry name" value="7TM_GPCR_Srv"/>
    <property type="match status" value="3"/>
</dbReference>
<dbReference type="AlphaFoldDB" id="A0AAF5I1Z9"/>
<dbReference type="Proteomes" id="UP000035681">
    <property type="component" value="Unplaced"/>
</dbReference>
<feature type="transmembrane region" description="Helical" evidence="1">
    <location>
        <begin position="287"/>
        <end position="305"/>
    </location>
</feature>
<keyword evidence="1" id="KW-0472">Membrane</keyword>
<sequence length="765" mass="89209">LIMINILEFFILLFQILSSLLYAAIAIFFATKLTKKDKNHMNSFYTAFIIGFFIDQVELLKTIIFVSIPSYGFFVEFYRDNPIPRYTIGALGYVCTFASLLGSFSLSLNRLIATSFPFFYKLKWSKYSILINICIQIIIPVIVFHHKFGKQDKLVFDRNTQKWVYSSENSTTSKYNNTVATIFSTIILFLQLLISKKNKNPNIEYRKNISLVVFCSAGTLGNATICLRYWIKFIGSYQENFSLKNFGQTLGTWTSVITTTSEPYLLLILNKNIRNDFFNFCRKRKHIILLNQNLFYISISIFFYTKITKKNENLMNTFYITFIMGCTLDIFEMLKSTIFVAFPRFSLFINFYQNNDVARYIIGGTGYLFTFASLLDSFCLTLSKHIAIIFPYFFKKNWSHRIIQVNVIVTIILPIIVFSYQFGTKDRLIYDENTKGYVYSSQTPEISKINNTIAPIFSSIILIIQLTLNIINFYKIKYTKNPFSSFIKYKYISKIVIYCLISTIGIAITTIRFWIKYYGAFYDSSFRNLGQSFGYTCTFISILGIFCLSLNRTIAILYPMSYRLKWSHKTIYITLTLQFIIPFIVFSYEFGKEVALKYDNITKNYVYGMKEPQISKINNIVSSVFSAIILIIQIFLCYISLLNSIKIGRKKNHNLSLIIYCCCGTIGILIASIRFWVKLFATYTKFKTIRNLAQLFGTYSSTILTTCQPYLLLITNKKLRNQFLKPLSLSFFQYKKDRIITEITKSRGITHFHKYNRNKIDMLVN</sequence>
<dbReference type="WBParaSite" id="TCONS_00010847.p1">
    <property type="protein sequence ID" value="TCONS_00010847.p1"/>
    <property type="gene ID" value="XLOC_004587"/>
</dbReference>
<keyword evidence="1" id="KW-0812">Transmembrane</keyword>
<dbReference type="SUPFAM" id="SSF81321">
    <property type="entry name" value="Family A G protein-coupled receptor-like"/>
    <property type="match status" value="2"/>
</dbReference>
<keyword evidence="1" id="KW-1133">Transmembrane helix</keyword>
<feature type="transmembrane region" description="Helical" evidence="1">
    <location>
        <begin position="129"/>
        <end position="148"/>
    </location>
</feature>
<keyword evidence="2" id="KW-1185">Reference proteome</keyword>
<evidence type="ECO:0000313" key="2">
    <source>
        <dbReference type="Proteomes" id="UP000035681"/>
    </source>
</evidence>
<feature type="transmembrane region" description="Helical" evidence="1">
    <location>
        <begin position="6"/>
        <end position="31"/>
    </location>
</feature>
<feature type="transmembrane region" description="Helical" evidence="1">
    <location>
        <begin position="620"/>
        <end position="645"/>
    </location>
</feature>
<feature type="transmembrane region" description="Helical" evidence="1">
    <location>
        <begin position="360"/>
        <end position="382"/>
    </location>
</feature>
<dbReference type="PANTHER" id="PTHR31552">
    <property type="entry name" value="SERPENTINE RECEPTOR CLASS GAMMA"/>
    <property type="match status" value="1"/>
</dbReference>
<feature type="transmembrane region" description="Helical" evidence="1">
    <location>
        <begin position="453"/>
        <end position="474"/>
    </location>
</feature>
<feature type="transmembrane region" description="Helical" evidence="1">
    <location>
        <begin position="570"/>
        <end position="588"/>
    </location>
</feature>
<feature type="transmembrane region" description="Helical" evidence="1">
    <location>
        <begin position="317"/>
        <end position="340"/>
    </location>
</feature>
<reference evidence="3" key="1">
    <citation type="submission" date="2024-02" db="UniProtKB">
        <authorList>
            <consortium name="WormBaseParasite"/>
        </authorList>
    </citation>
    <scope>IDENTIFICATION</scope>
</reference>
<proteinExistence type="predicted"/>
<feature type="transmembrane region" description="Helical" evidence="1">
    <location>
        <begin position="209"/>
        <end position="231"/>
    </location>
</feature>
<feature type="transmembrane region" description="Helical" evidence="1">
    <location>
        <begin position="535"/>
        <end position="558"/>
    </location>
</feature>
<dbReference type="PANTHER" id="PTHR31552:SF8">
    <property type="entry name" value="SERPENTINE RECEPTOR CLASS GAMMA"/>
    <property type="match status" value="1"/>
</dbReference>
<evidence type="ECO:0000313" key="3">
    <source>
        <dbReference type="WBParaSite" id="TCONS_00010847.p1"/>
    </source>
</evidence>